<dbReference type="SUPFAM" id="SSF52540">
    <property type="entry name" value="P-loop containing nucleoside triphosphate hydrolases"/>
    <property type="match status" value="1"/>
</dbReference>
<organism evidence="5">
    <name type="scientific">Darwinula stevensoni</name>
    <dbReference type="NCBI Taxonomy" id="69355"/>
    <lineage>
        <taxon>Eukaryota</taxon>
        <taxon>Metazoa</taxon>
        <taxon>Ecdysozoa</taxon>
        <taxon>Arthropoda</taxon>
        <taxon>Crustacea</taxon>
        <taxon>Oligostraca</taxon>
        <taxon>Ostracoda</taxon>
        <taxon>Podocopa</taxon>
        <taxon>Podocopida</taxon>
        <taxon>Darwinulocopina</taxon>
        <taxon>Darwinuloidea</taxon>
        <taxon>Darwinulidae</taxon>
        <taxon>Darwinula</taxon>
    </lineage>
</organism>
<gene>
    <name evidence="5" type="ORF">DSTB1V02_LOCUS15142</name>
</gene>
<dbReference type="Proteomes" id="UP000677054">
    <property type="component" value="Unassembled WGS sequence"/>
</dbReference>
<accession>A0A7R9FUU1</accession>
<dbReference type="EMBL" id="CAJPEV010025341">
    <property type="protein sequence ID" value="CAG0908606.1"/>
    <property type="molecule type" value="Genomic_DNA"/>
</dbReference>
<dbReference type="GO" id="GO:0005524">
    <property type="term" value="F:ATP binding"/>
    <property type="evidence" value="ECO:0007669"/>
    <property type="project" value="UniProtKB-KW"/>
</dbReference>
<feature type="non-terminal residue" evidence="5">
    <location>
        <position position="78"/>
    </location>
</feature>
<evidence type="ECO:0000256" key="3">
    <source>
        <dbReference type="ARBA" id="ARBA00022840"/>
    </source>
</evidence>
<evidence type="ECO:0000259" key="4">
    <source>
        <dbReference type="Pfam" id="PF00271"/>
    </source>
</evidence>
<keyword evidence="2" id="KW-0378">Hydrolase</keyword>
<reference evidence="5" key="1">
    <citation type="submission" date="2020-11" db="EMBL/GenBank/DDBJ databases">
        <authorList>
            <person name="Tran Van P."/>
        </authorList>
    </citation>
    <scope>NUCLEOTIDE SEQUENCE</scope>
</reference>
<evidence type="ECO:0000256" key="2">
    <source>
        <dbReference type="ARBA" id="ARBA00022801"/>
    </source>
</evidence>
<keyword evidence="1" id="KW-0547">Nucleotide-binding</keyword>
<dbReference type="AlphaFoldDB" id="A0A7R9FUU1"/>
<name>A0A7R9FUU1_9CRUS</name>
<sequence>IKMLLEQLQTTRDSSGSERDKIVVVSQWTSMLEIVKTHLQEAGFRVQGITGMVNIKERGKIVEDFNTNPRGAEVSDGT</sequence>
<dbReference type="PANTHER" id="PTHR45626">
    <property type="entry name" value="TRANSCRIPTION TERMINATION FACTOR 2-RELATED"/>
    <property type="match status" value="1"/>
</dbReference>
<dbReference type="GO" id="GO:0016787">
    <property type="term" value="F:hydrolase activity"/>
    <property type="evidence" value="ECO:0007669"/>
    <property type="project" value="UniProtKB-KW"/>
</dbReference>
<keyword evidence="3" id="KW-0067">ATP-binding</keyword>
<dbReference type="GO" id="GO:0006281">
    <property type="term" value="P:DNA repair"/>
    <property type="evidence" value="ECO:0007669"/>
    <property type="project" value="TreeGrafter"/>
</dbReference>
<dbReference type="OrthoDB" id="6379459at2759"/>
<dbReference type="PANTHER" id="PTHR45626:SF50">
    <property type="entry name" value="TRANSCRIPTION TERMINATION FACTOR 2"/>
    <property type="match status" value="1"/>
</dbReference>
<dbReference type="Gene3D" id="3.40.50.300">
    <property type="entry name" value="P-loop containing nucleotide triphosphate hydrolases"/>
    <property type="match status" value="1"/>
</dbReference>
<keyword evidence="6" id="KW-1185">Reference proteome</keyword>
<dbReference type="InterPro" id="IPR027417">
    <property type="entry name" value="P-loop_NTPase"/>
</dbReference>
<evidence type="ECO:0000256" key="1">
    <source>
        <dbReference type="ARBA" id="ARBA00022741"/>
    </source>
</evidence>
<evidence type="ECO:0000313" key="5">
    <source>
        <dbReference type="EMBL" id="CAD7255397.1"/>
    </source>
</evidence>
<feature type="domain" description="Helicase C-terminal" evidence="4">
    <location>
        <begin position="8"/>
        <end position="68"/>
    </location>
</feature>
<proteinExistence type="predicted"/>
<protein>
    <recommendedName>
        <fullName evidence="4">Helicase C-terminal domain-containing protein</fullName>
    </recommendedName>
</protein>
<dbReference type="EMBL" id="LR924859">
    <property type="protein sequence ID" value="CAD7255397.1"/>
    <property type="molecule type" value="Genomic_DNA"/>
</dbReference>
<dbReference type="InterPro" id="IPR001650">
    <property type="entry name" value="Helicase_C-like"/>
</dbReference>
<dbReference type="InterPro" id="IPR050628">
    <property type="entry name" value="SNF2_RAD54_helicase_TF"/>
</dbReference>
<feature type="non-terminal residue" evidence="5">
    <location>
        <position position="1"/>
    </location>
</feature>
<dbReference type="GO" id="GO:0005634">
    <property type="term" value="C:nucleus"/>
    <property type="evidence" value="ECO:0007669"/>
    <property type="project" value="TreeGrafter"/>
</dbReference>
<dbReference type="Pfam" id="PF00271">
    <property type="entry name" value="Helicase_C"/>
    <property type="match status" value="1"/>
</dbReference>
<evidence type="ECO:0000313" key="6">
    <source>
        <dbReference type="Proteomes" id="UP000677054"/>
    </source>
</evidence>
<dbReference type="GO" id="GO:0008094">
    <property type="term" value="F:ATP-dependent activity, acting on DNA"/>
    <property type="evidence" value="ECO:0007669"/>
    <property type="project" value="TreeGrafter"/>
</dbReference>